<dbReference type="EMBL" id="AMGX01000021">
    <property type="protein sequence ID" value="EXJ66154.1"/>
    <property type="molecule type" value="Genomic_DNA"/>
</dbReference>
<evidence type="ECO:0000313" key="3">
    <source>
        <dbReference type="EMBL" id="EXJ66154.1"/>
    </source>
</evidence>
<dbReference type="GO" id="GO:0006574">
    <property type="term" value="P:L-valine catabolic process"/>
    <property type="evidence" value="ECO:0007669"/>
    <property type="project" value="TreeGrafter"/>
</dbReference>
<name>W9X6S2_9EURO</name>
<dbReference type="GO" id="GO:0008442">
    <property type="term" value="F:3-hydroxyisobutyrate dehydrogenase activity"/>
    <property type="evidence" value="ECO:0007669"/>
    <property type="project" value="TreeGrafter"/>
</dbReference>
<comment type="caution">
    <text evidence="3">The sequence shown here is derived from an EMBL/GenBank/DDBJ whole genome shotgun (WGS) entry which is preliminary data.</text>
</comment>
<dbReference type="RefSeq" id="XP_007749534.1">
    <property type="nucleotide sequence ID" value="XM_007751344.1"/>
</dbReference>
<dbReference type="Proteomes" id="UP000019471">
    <property type="component" value="Unassembled WGS sequence"/>
</dbReference>
<dbReference type="PANTHER" id="PTHR22981:SF81">
    <property type="entry name" value="DEHYDROGENASE, PUTATIVE-RELATED"/>
    <property type="match status" value="1"/>
</dbReference>
<dbReference type="InterPro" id="IPR006115">
    <property type="entry name" value="6PGDH_NADP-bd"/>
</dbReference>
<dbReference type="SUPFAM" id="SSF48179">
    <property type="entry name" value="6-phosphogluconate dehydrogenase C-terminal domain-like"/>
    <property type="match status" value="1"/>
</dbReference>
<evidence type="ECO:0008006" key="5">
    <source>
        <dbReference type="Google" id="ProtNLM"/>
    </source>
</evidence>
<dbReference type="Gene3D" id="3.40.50.720">
    <property type="entry name" value="NAD(P)-binding Rossmann-like Domain"/>
    <property type="match status" value="1"/>
</dbReference>
<dbReference type="OrthoDB" id="21615at2759"/>
<dbReference type="InterPro" id="IPR036291">
    <property type="entry name" value="NAD(P)-bd_dom_sf"/>
</dbReference>
<dbReference type="GO" id="GO:0005739">
    <property type="term" value="C:mitochondrion"/>
    <property type="evidence" value="ECO:0007669"/>
    <property type="project" value="TreeGrafter"/>
</dbReference>
<evidence type="ECO:0000259" key="2">
    <source>
        <dbReference type="Pfam" id="PF14833"/>
    </source>
</evidence>
<dbReference type="AlphaFoldDB" id="W9X6S2"/>
<dbReference type="InterPro" id="IPR008927">
    <property type="entry name" value="6-PGluconate_DH-like_C_sf"/>
</dbReference>
<dbReference type="InterPro" id="IPR013328">
    <property type="entry name" value="6PGD_dom2"/>
</dbReference>
<dbReference type="Pfam" id="PF03446">
    <property type="entry name" value="NAD_binding_2"/>
    <property type="match status" value="1"/>
</dbReference>
<sequence length="353" mass="37695">MIGLGAMGFHMAGHIRKKMDPASTLFINDISLASCKRFVELFSQFGPVEVMETARDLANQSKVILSIVPQGANVRAVYLEGSGAIVKANKGDRLILECSTIDMNTTRDIGRQITGADIGTYVDTPVSGGVVGAQSGTLAFLVGHKDNSVDPVSRKILEIVTMMGPPAKVSFCGNLGNGLAAKITNNYIACSVLLATAEAMAVGIRAGVDKKVLYDCIRNSTGQSWVLENMLPVPGIVPHAPSSNGYHPTFRPRMIIKDISLAIEAAEQTGIEETVAKAALDVFKKSAEDPRCAVSISAPFGRRFTGADHFVDKGPRLYVGVAYDYGSEGRGFWQLVETLGVHANLRSHKDAGR</sequence>
<dbReference type="GO" id="GO:0050661">
    <property type="term" value="F:NADP binding"/>
    <property type="evidence" value="ECO:0007669"/>
    <property type="project" value="InterPro"/>
</dbReference>
<keyword evidence="4" id="KW-1185">Reference proteome</keyword>
<feature type="domain" description="6-phosphogluconate dehydrogenase NADP-binding" evidence="1">
    <location>
        <begin position="1"/>
        <end position="158"/>
    </location>
</feature>
<dbReference type="InterPro" id="IPR029154">
    <property type="entry name" value="HIBADH-like_NADP-bd"/>
</dbReference>
<dbReference type="HOGENOM" id="CLU_035117_6_1_1"/>
<dbReference type="Gene3D" id="1.10.1040.10">
    <property type="entry name" value="N-(1-d-carboxylethyl)-l-norvaline Dehydrogenase, domain 2"/>
    <property type="match status" value="1"/>
</dbReference>
<dbReference type="GO" id="GO:0051287">
    <property type="term" value="F:NAD binding"/>
    <property type="evidence" value="ECO:0007669"/>
    <property type="project" value="InterPro"/>
</dbReference>
<accession>W9X6S2</accession>
<organism evidence="3 4">
    <name type="scientific">Cladophialophora psammophila CBS 110553</name>
    <dbReference type="NCBI Taxonomy" id="1182543"/>
    <lineage>
        <taxon>Eukaryota</taxon>
        <taxon>Fungi</taxon>
        <taxon>Dikarya</taxon>
        <taxon>Ascomycota</taxon>
        <taxon>Pezizomycotina</taxon>
        <taxon>Eurotiomycetes</taxon>
        <taxon>Chaetothyriomycetidae</taxon>
        <taxon>Chaetothyriales</taxon>
        <taxon>Herpotrichiellaceae</taxon>
        <taxon>Cladophialophora</taxon>
    </lineage>
</organism>
<evidence type="ECO:0000259" key="1">
    <source>
        <dbReference type="Pfam" id="PF03446"/>
    </source>
</evidence>
<dbReference type="eggNOG" id="KOG0409">
    <property type="taxonomic scope" value="Eukaryota"/>
</dbReference>
<dbReference type="PANTHER" id="PTHR22981">
    <property type="entry name" value="3-HYDROXYISOBUTYRATE DEHYDROGENASE-RELATED"/>
    <property type="match status" value="1"/>
</dbReference>
<dbReference type="GeneID" id="19195461"/>
<evidence type="ECO:0000313" key="4">
    <source>
        <dbReference type="Proteomes" id="UP000019471"/>
    </source>
</evidence>
<proteinExistence type="predicted"/>
<dbReference type="SUPFAM" id="SSF51735">
    <property type="entry name" value="NAD(P)-binding Rossmann-fold domains"/>
    <property type="match status" value="1"/>
</dbReference>
<reference evidence="3 4" key="1">
    <citation type="submission" date="2013-03" db="EMBL/GenBank/DDBJ databases">
        <title>The Genome Sequence of Cladophialophora psammophila CBS 110553.</title>
        <authorList>
            <consortium name="The Broad Institute Genomics Platform"/>
            <person name="Cuomo C."/>
            <person name="de Hoog S."/>
            <person name="Gorbushina A."/>
            <person name="Walker B."/>
            <person name="Young S.K."/>
            <person name="Zeng Q."/>
            <person name="Gargeya S."/>
            <person name="Fitzgerald M."/>
            <person name="Haas B."/>
            <person name="Abouelleil A."/>
            <person name="Allen A.W."/>
            <person name="Alvarado L."/>
            <person name="Arachchi H.M."/>
            <person name="Berlin A.M."/>
            <person name="Chapman S.B."/>
            <person name="Gainer-Dewar J."/>
            <person name="Goldberg J."/>
            <person name="Griggs A."/>
            <person name="Gujja S."/>
            <person name="Hansen M."/>
            <person name="Howarth C."/>
            <person name="Imamovic A."/>
            <person name="Ireland A."/>
            <person name="Larimer J."/>
            <person name="McCowan C."/>
            <person name="Murphy C."/>
            <person name="Pearson M."/>
            <person name="Poon T.W."/>
            <person name="Priest M."/>
            <person name="Roberts A."/>
            <person name="Saif S."/>
            <person name="Shea T."/>
            <person name="Sisk P."/>
            <person name="Sykes S."/>
            <person name="Wortman J."/>
            <person name="Nusbaum C."/>
            <person name="Birren B."/>
        </authorList>
    </citation>
    <scope>NUCLEOTIDE SEQUENCE [LARGE SCALE GENOMIC DNA]</scope>
    <source>
        <strain evidence="3 4">CBS 110553</strain>
    </source>
</reference>
<feature type="domain" description="3-hydroxyisobutyrate dehydrogenase-like NAD-binding" evidence="2">
    <location>
        <begin position="176"/>
        <end position="285"/>
    </location>
</feature>
<gene>
    <name evidence="3" type="ORF">A1O5_10770</name>
</gene>
<dbReference type="Pfam" id="PF14833">
    <property type="entry name" value="NAD_binding_11"/>
    <property type="match status" value="1"/>
</dbReference>
<dbReference type="STRING" id="1182543.W9X6S2"/>
<protein>
    <recommendedName>
        <fullName evidence="5">3-hydroxyisobutyrate dehydrogenase</fullName>
    </recommendedName>
</protein>